<dbReference type="Proteomes" id="UP000183208">
    <property type="component" value="Unassembled WGS sequence"/>
</dbReference>
<organism evidence="1 2">
    <name type="scientific">Bradyrhizobium lablabi</name>
    <dbReference type="NCBI Taxonomy" id="722472"/>
    <lineage>
        <taxon>Bacteria</taxon>
        <taxon>Pseudomonadati</taxon>
        <taxon>Pseudomonadota</taxon>
        <taxon>Alphaproteobacteria</taxon>
        <taxon>Hyphomicrobiales</taxon>
        <taxon>Nitrobacteraceae</taxon>
        <taxon>Bradyrhizobium</taxon>
    </lineage>
</organism>
<proteinExistence type="predicted"/>
<reference evidence="1 2" key="1">
    <citation type="submission" date="2016-10" db="EMBL/GenBank/DDBJ databases">
        <authorList>
            <person name="de Groot N.N."/>
        </authorList>
    </citation>
    <scope>NUCLEOTIDE SEQUENCE [LARGE SCALE GENOMIC DNA]</scope>
    <source>
        <strain evidence="1 2">GAS522</strain>
    </source>
</reference>
<name>A0A1M7GB24_9BRAD</name>
<protein>
    <submittedName>
        <fullName evidence="1">Uncharacterized protein</fullName>
    </submittedName>
</protein>
<evidence type="ECO:0000313" key="2">
    <source>
        <dbReference type="Proteomes" id="UP000183208"/>
    </source>
</evidence>
<evidence type="ECO:0000313" key="1">
    <source>
        <dbReference type="EMBL" id="SEE17470.1"/>
    </source>
</evidence>
<dbReference type="AlphaFoldDB" id="A0A1M7GB24"/>
<sequence>MTFRSPLKEQEFRFYRYSPGKNLLVLEINEFPETPPEPLPGA</sequence>
<dbReference type="EMBL" id="FNTI01000001">
    <property type="protein sequence ID" value="SEE17470.1"/>
    <property type="molecule type" value="Genomic_DNA"/>
</dbReference>
<gene>
    <name evidence="1" type="ORF">SAMN05444171_6522</name>
</gene>
<accession>A0A1M7GB24</accession>
<dbReference type="RefSeq" id="WP_283806858.1">
    <property type="nucleotide sequence ID" value="NZ_FNTI01000001.1"/>
</dbReference>